<dbReference type="SUPFAM" id="SSF51206">
    <property type="entry name" value="cAMP-binding domain-like"/>
    <property type="match status" value="1"/>
</dbReference>
<evidence type="ECO:0000313" key="3">
    <source>
        <dbReference type="Proteomes" id="UP000438699"/>
    </source>
</evidence>
<dbReference type="PROSITE" id="PS50042">
    <property type="entry name" value="CNMP_BINDING_3"/>
    <property type="match status" value="1"/>
</dbReference>
<name>A0A6N6N2L0_9BACT</name>
<sequence>MPLLGQQPTMPLKRVSQGNFLSRTMLKHNVVFHQGSRGDAAYILIRGKIEISGTVDERKKVFAIINPISIFGEMALFLDDQTRTATATALEDSEVIVVTRDDLDDYMRTAPQVISSILTVLVSRLKTTTKKAMRVPSVPMGIVRTLDLFAANGCMDLEHGHAVRTLMETLVAPREKVEGYIANMASQGFLSLAKNDKGKLMIHINHVDLLNQVIKKSTRQD</sequence>
<dbReference type="GO" id="GO:0003700">
    <property type="term" value="F:DNA-binding transcription factor activity"/>
    <property type="evidence" value="ECO:0007669"/>
    <property type="project" value="TreeGrafter"/>
</dbReference>
<dbReference type="InterPro" id="IPR018488">
    <property type="entry name" value="cNMP-bd_CS"/>
</dbReference>
<dbReference type="RefSeq" id="WP_151150480.1">
    <property type="nucleotide sequence ID" value="NZ_WAIE01000002.1"/>
</dbReference>
<reference evidence="2 3" key="1">
    <citation type="journal article" date="2017" name="Int. J. Syst. Evol. Microbiol.">
        <title>Desulfovibrio senegalensis sp. nov., a mesophilic sulfate reducer isolated from marine sediment.</title>
        <authorList>
            <person name="Thioye A."/>
            <person name="Gam Z.B.A."/>
            <person name="Mbengue M."/>
            <person name="Cayol J.L."/>
            <person name="Joseph-Bartoli M."/>
            <person name="Toure-Kane C."/>
            <person name="Labat M."/>
        </authorList>
    </citation>
    <scope>NUCLEOTIDE SEQUENCE [LARGE SCALE GENOMIC DNA]</scope>
    <source>
        <strain evidence="2 3">DSM 101509</strain>
    </source>
</reference>
<dbReference type="OrthoDB" id="9809206at2"/>
<dbReference type="EMBL" id="WAIE01000002">
    <property type="protein sequence ID" value="KAB1442259.1"/>
    <property type="molecule type" value="Genomic_DNA"/>
</dbReference>
<dbReference type="CDD" id="cd00038">
    <property type="entry name" value="CAP_ED"/>
    <property type="match status" value="1"/>
</dbReference>
<dbReference type="SMART" id="SM00100">
    <property type="entry name" value="cNMP"/>
    <property type="match status" value="1"/>
</dbReference>
<dbReference type="Gene3D" id="2.60.120.10">
    <property type="entry name" value="Jelly Rolls"/>
    <property type="match status" value="1"/>
</dbReference>
<dbReference type="PANTHER" id="PTHR24567:SF74">
    <property type="entry name" value="HTH-TYPE TRANSCRIPTIONAL REGULATOR ARCR"/>
    <property type="match status" value="1"/>
</dbReference>
<dbReference type="AlphaFoldDB" id="A0A6N6N2L0"/>
<evidence type="ECO:0000259" key="1">
    <source>
        <dbReference type="PROSITE" id="PS50042"/>
    </source>
</evidence>
<organism evidence="2 3">
    <name type="scientific">Pseudodesulfovibrio senegalensis</name>
    <dbReference type="NCBI Taxonomy" id="1721087"/>
    <lineage>
        <taxon>Bacteria</taxon>
        <taxon>Pseudomonadati</taxon>
        <taxon>Thermodesulfobacteriota</taxon>
        <taxon>Desulfovibrionia</taxon>
        <taxon>Desulfovibrionales</taxon>
        <taxon>Desulfovibrionaceae</taxon>
    </lineage>
</organism>
<dbReference type="InterPro" id="IPR014710">
    <property type="entry name" value="RmlC-like_jellyroll"/>
</dbReference>
<protein>
    <submittedName>
        <fullName evidence="2">Cyclic nucleotide-binding domain-containing protein</fullName>
    </submittedName>
</protein>
<feature type="domain" description="Cyclic nucleotide-binding" evidence="1">
    <location>
        <begin position="29"/>
        <end position="124"/>
    </location>
</feature>
<accession>A0A6N6N2L0</accession>
<dbReference type="GO" id="GO:0005829">
    <property type="term" value="C:cytosol"/>
    <property type="evidence" value="ECO:0007669"/>
    <property type="project" value="TreeGrafter"/>
</dbReference>
<evidence type="ECO:0000313" key="2">
    <source>
        <dbReference type="EMBL" id="KAB1442259.1"/>
    </source>
</evidence>
<keyword evidence="3" id="KW-1185">Reference proteome</keyword>
<dbReference type="InterPro" id="IPR018490">
    <property type="entry name" value="cNMP-bd_dom_sf"/>
</dbReference>
<dbReference type="InterPro" id="IPR050397">
    <property type="entry name" value="Env_Response_Regulators"/>
</dbReference>
<dbReference type="InterPro" id="IPR000595">
    <property type="entry name" value="cNMP-bd_dom"/>
</dbReference>
<dbReference type="Pfam" id="PF00027">
    <property type="entry name" value="cNMP_binding"/>
    <property type="match status" value="1"/>
</dbReference>
<dbReference type="PROSITE" id="PS00889">
    <property type="entry name" value="CNMP_BINDING_2"/>
    <property type="match status" value="1"/>
</dbReference>
<comment type="caution">
    <text evidence="2">The sequence shown here is derived from an EMBL/GenBank/DDBJ whole genome shotgun (WGS) entry which is preliminary data.</text>
</comment>
<proteinExistence type="predicted"/>
<gene>
    <name evidence="2" type="ORF">F8A88_07325</name>
</gene>
<dbReference type="Proteomes" id="UP000438699">
    <property type="component" value="Unassembled WGS sequence"/>
</dbReference>
<dbReference type="PANTHER" id="PTHR24567">
    <property type="entry name" value="CRP FAMILY TRANSCRIPTIONAL REGULATORY PROTEIN"/>
    <property type="match status" value="1"/>
</dbReference>